<sequence length="221" mass="22583">MGTLLGFDPPAPLLCAELARRGVTIGRDEAAVALRAEIAYYRAHHDEAVDGAALADLRDRCAGVLDAALPEHARGLPDLRDVLLASLRFRAFPDVPGVLAQLRSRGAALVVVSNWDVSLHEALATTGLAPLVDAAISSAEAGAAKPDPAIFARALELAGGVAPERALHVGDSVEADVAGARAAGIAPVLVDRTGRAAARGLRAIADLRALVGPEGPTLQGA</sequence>
<evidence type="ECO:0000313" key="2">
    <source>
        <dbReference type="Proteomes" id="UP000321805"/>
    </source>
</evidence>
<dbReference type="OrthoDB" id="3362560at2"/>
<keyword evidence="2" id="KW-1185">Reference proteome</keyword>
<proteinExistence type="predicted"/>
<gene>
    <name evidence="1" type="ORF">FSW04_03370</name>
</gene>
<dbReference type="KEGG" id="bsol:FSW04_03370"/>
<organism evidence="1 2">
    <name type="scientific">Baekduia soli</name>
    <dbReference type="NCBI Taxonomy" id="496014"/>
    <lineage>
        <taxon>Bacteria</taxon>
        <taxon>Bacillati</taxon>
        <taxon>Actinomycetota</taxon>
        <taxon>Thermoleophilia</taxon>
        <taxon>Solirubrobacterales</taxon>
        <taxon>Baekduiaceae</taxon>
        <taxon>Baekduia</taxon>
    </lineage>
</organism>
<dbReference type="Gene3D" id="3.40.50.1000">
    <property type="entry name" value="HAD superfamily/HAD-like"/>
    <property type="match status" value="1"/>
</dbReference>
<accession>A0A5B8UD65</accession>
<name>A0A5B8UD65_9ACTN</name>
<keyword evidence="1" id="KW-0378">Hydrolase</keyword>
<dbReference type="Proteomes" id="UP000321805">
    <property type="component" value="Chromosome"/>
</dbReference>
<dbReference type="Gene3D" id="1.10.150.720">
    <property type="entry name" value="Haloacid dehalogenase-like hydrolase"/>
    <property type="match status" value="1"/>
</dbReference>
<dbReference type="InterPro" id="IPR036412">
    <property type="entry name" value="HAD-like_sf"/>
</dbReference>
<dbReference type="PRINTS" id="PR00413">
    <property type="entry name" value="HADHALOGNASE"/>
</dbReference>
<dbReference type="EMBL" id="CP042430">
    <property type="protein sequence ID" value="QEC50631.1"/>
    <property type="molecule type" value="Genomic_DNA"/>
</dbReference>
<reference evidence="1 2" key="1">
    <citation type="journal article" date="2018" name="J. Microbiol.">
        <title>Baekduia soli gen. nov., sp. nov., a novel bacterium isolated from the soil of Baekdu Mountain and proposal of a novel family name, Baekduiaceae fam. nov.</title>
        <authorList>
            <person name="An D.S."/>
            <person name="Siddiqi M.Z."/>
            <person name="Kim K.H."/>
            <person name="Yu H.S."/>
            <person name="Im W.T."/>
        </authorList>
    </citation>
    <scope>NUCLEOTIDE SEQUENCE [LARGE SCALE GENOMIC DNA]</scope>
    <source>
        <strain evidence="1 2">BR7-21</strain>
    </source>
</reference>
<dbReference type="InterPro" id="IPR044924">
    <property type="entry name" value="HAD-SF_hydro_IA_REG-2-like_cap"/>
</dbReference>
<dbReference type="GO" id="GO:0016787">
    <property type="term" value="F:hydrolase activity"/>
    <property type="evidence" value="ECO:0007669"/>
    <property type="project" value="UniProtKB-KW"/>
</dbReference>
<dbReference type="InterPro" id="IPR006439">
    <property type="entry name" value="HAD-SF_hydro_IA"/>
</dbReference>
<dbReference type="Pfam" id="PF00702">
    <property type="entry name" value="Hydrolase"/>
    <property type="match status" value="1"/>
</dbReference>
<dbReference type="PANTHER" id="PTHR46191">
    <property type="match status" value="1"/>
</dbReference>
<evidence type="ECO:0000313" key="1">
    <source>
        <dbReference type="EMBL" id="QEC50631.1"/>
    </source>
</evidence>
<protein>
    <submittedName>
        <fullName evidence="1">HAD family hydrolase</fullName>
    </submittedName>
</protein>
<dbReference type="PANTHER" id="PTHR46191:SF2">
    <property type="entry name" value="HALOACID DEHALOGENASE-LIKE HYDROLASE DOMAIN-CONTAINING PROTEIN 3"/>
    <property type="match status" value="1"/>
</dbReference>
<dbReference type="SUPFAM" id="SSF56784">
    <property type="entry name" value="HAD-like"/>
    <property type="match status" value="1"/>
</dbReference>
<dbReference type="NCBIfam" id="TIGR01549">
    <property type="entry name" value="HAD-SF-IA-v1"/>
    <property type="match status" value="1"/>
</dbReference>
<dbReference type="InterPro" id="IPR023214">
    <property type="entry name" value="HAD_sf"/>
</dbReference>
<dbReference type="InterPro" id="IPR051828">
    <property type="entry name" value="HAD-like_hydrolase_domain"/>
</dbReference>
<dbReference type="AlphaFoldDB" id="A0A5B8UD65"/>